<feature type="compositionally biased region" description="Basic and acidic residues" evidence="1">
    <location>
        <begin position="281"/>
        <end position="291"/>
    </location>
</feature>
<dbReference type="AlphaFoldDB" id="A0A6J4V5A0"/>
<sequence>VRPPRRRRVRRISASSAVGAGERPLGPSDHRRPADLHRAGRHPPRRRQGRDERAGPVRIGLRHVHPAPNGGGDGDRGVPRAVCPRAERARDRGHLPVRVRQLLLAERPRPQQRPLRSGHGALGHQGQAGRDAALSAFRRPLPHLGRPLRPRRRRRRRRGRGERPPLPGAGLPPRPGPDCRPRLLHVRRPDRAHQGGTVPAAPRSGPRALERSRLLPPRSEALRAPPRRPRRRDRAPPRCPRARPADPGDRPRQGVGAVPPLLSGGPVRPGGRRLLPAPPPAERHPDRDGRALRQPGRVRPPDQGPPDRLRPRPHLRHRRPHPRPEARRLLRVLRRPHRLARPRGRLPGRPRRQPPPRPVDPQLRDPGAARLPGAHPRGLPRLPRAARRRALGERPPRSGRRPRRGGRRAVPLPGSPAERRVAAGTADRRDGDPAV</sequence>
<feature type="compositionally biased region" description="Low complexity" evidence="1">
    <location>
        <begin position="214"/>
        <end position="224"/>
    </location>
</feature>
<protein>
    <submittedName>
        <fullName evidence="2">Starvation sensing protein RspA</fullName>
    </submittedName>
</protein>
<feature type="compositionally biased region" description="Low complexity" evidence="1">
    <location>
        <begin position="118"/>
        <end position="129"/>
    </location>
</feature>
<feature type="compositionally biased region" description="Basic residues" evidence="1">
    <location>
        <begin position="1"/>
        <end position="11"/>
    </location>
</feature>
<evidence type="ECO:0000313" key="2">
    <source>
        <dbReference type="EMBL" id="CAA9565736.1"/>
    </source>
</evidence>
<feature type="compositionally biased region" description="Low complexity" evidence="1">
    <location>
        <begin position="360"/>
        <end position="383"/>
    </location>
</feature>
<feature type="compositionally biased region" description="Basic and acidic residues" evidence="1">
    <location>
        <begin position="417"/>
        <end position="435"/>
    </location>
</feature>
<feature type="region of interest" description="Disordered" evidence="1">
    <location>
        <begin position="102"/>
        <end position="435"/>
    </location>
</feature>
<feature type="compositionally biased region" description="Basic residues" evidence="1">
    <location>
        <begin position="397"/>
        <end position="407"/>
    </location>
</feature>
<feature type="compositionally biased region" description="Pro residues" evidence="1">
    <location>
        <begin position="164"/>
        <end position="176"/>
    </location>
</feature>
<accession>A0A6J4V5A0</accession>
<feature type="compositionally biased region" description="Basic residues" evidence="1">
    <location>
        <begin position="311"/>
        <end position="321"/>
    </location>
</feature>
<feature type="compositionally biased region" description="Basic residues" evidence="1">
    <location>
        <begin position="39"/>
        <end position="48"/>
    </location>
</feature>
<reference evidence="2" key="1">
    <citation type="submission" date="2020-02" db="EMBL/GenBank/DDBJ databases">
        <authorList>
            <person name="Meier V. D."/>
        </authorList>
    </citation>
    <scope>NUCLEOTIDE SEQUENCE</scope>
    <source>
        <strain evidence="2">AVDCRST_MAG19</strain>
    </source>
</reference>
<feature type="non-terminal residue" evidence="2">
    <location>
        <position position="435"/>
    </location>
</feature>
<organism evidence="2">
    <name type="scientific">uncultured Thermomicrobiales bacterium</name>
    <dbReference type="NCBI Taxonomy" id="1645740"/>
    <lineage>
        <taxon>Bacteria</taxon>
        <taxon>Pseudomonadati</taxon>
        <taxon>Thermomicrobiota</taxon>
        <taxon>Thermomicrobia</taxon>
        <taxon>Thermomicrobiales</taxon>
        <taxon>environmental samples</taxon>
    </lineage>
</organism>
<feature type="compositionally biased region" description="Basic and acidic residues" evidence="1">
    <location>
        <begin position="177"/>
        <end position="193"/>
    </location>
</feature>
<feature type="compositionally biased region" description="Basic residues" evidence="1">
    <location>
        <begin position="329"/>
        <end position="354"/>
    </location>
</feature>
<evidence type="ECO:0000256" key="1">
    <source>
        <dbReference type="SAM" id="MobiDB-lite"/>
    </source>
</evidence>
<proteinExistence type="predicted"/>
<feature type="compositionally biased region" description="Basic and acidic residues" evidence="1">
    <location>
        <begin position="28"/>
        <end position="38"/>
    </location>
</feature>
<feature type="compositionally biased region" description="Basic and acidic residues" evidence="1">
    <location>
        <begin position="243"/>
        <end position="252"/>
    </location>
</feature>
<feature type="region of interest" description="Disordered" evidence="1">
    <location>
        <begin position="1"/>
        <end position="80"/>
    </location>
</feature>
<name>A0A6J4V5A0_9BACT</name>
<feature type="non-terminal residue" evidence="2">
    <location>
        <position position="1"/>
    </location>
</feature>
<feature type="compositionally biased region" description="Basic residues" evidence="1">
    <location>
        <begin position="146"/>
        <end position="160"/>
    </location>
</feature>
<gene>
    <name evidence="2" type="ORF">AVDCRST_MAG19-2234</name>
</gene>
<dbReference type="EMBL" id="CADCWL010000103">
    <property type="protein sequence ID" value="CAA9565736.1"/>
    <property type="molecule type" value="Genomic_DNA"/>
</dbReference>